<accession>A0A9W9A833</accession>
<dbReference type="Proteomes" id="UP001150266">
    <property type="component" value="Unassembled WGS sequence"/>
</dbReference>
<evidence type="ECO:0000313" key="1">
    <source>
        <dbReference type="EMBL" id="KAJ4476742.1"/>
    </source>
</evidence>
<gene>
    <name evidence="1" type="ORF">J3R30DRAFT_333733</name>
</gene>
<dbReference type="AlphaFoldDB" id="A0A9W9A833"/>
<organism evidence="1 2">
    <name type="scientific">Lentinula aciculospora</name>
    <dbReference type="NCBI Taxonomy" id="153920"/>
    <lineage>
        <taxon>Eukaryota</taxon>
        <taxon>Fungi</taxon>
        <taxon>Dikarya</taxon>
        <taxon>Basidiomycota</taxon>
        <taxon>Agaricomycotina</taxon>
        <taxon>Agaricomycetes</taxon>
        <taxon>Agaricomycetidae</taxon>
        <taxon>Agaricales</taxon>
        <taxon>Marasmiineae</taxon>
        <taxon>Omphalotaceae</taxon>
        <taxon>Lentinula</taxon>
    </lineage>
</organism>
<comment type="caution">
    <text evidence="1">The sequence shown here is derived from an EMBL/GenBank/DDBJ whole genome shotgun (WGS) entry which is preliminary data.</text>
</comment>
<dbReference type="EMBL" id="JAOTPV010000011">
    <property type="protein sequence ID" value="KAJ4476742.1"/>
    <property type="molecule type" value="Genomic_DNA"/>
</dbReference>
<sequence>MDSFLSSSQNFVRALKASADPPNLGGPSKIEIARAAWDQKSFYAPRKAEVIVGFILDCFVRSHETHSITDTASWQLLLDVILPSHLTKSDSWLAPLVSRTPFTRIVIQLFESVQNAANDDSQHTRIVSECITILWPFCAPKVSTELLLECFSASLRLCGKRQPLDQHISHLIMKVAVSFHRSFSTSTAKKKTFTSFIQTHLKDWLLSLDYLQSSPNYSTLFESLYTPGVECFLNIDILRDNKTENTIFSAFENFTPEIIMPVLPRVFLSYIQTLRKKRNAIFGLGSSQKTDFLEEYREASLQFFASCQHILNEATQKDQSWRANALLLDVVNQENLFSGRHLETEKLFNGIVNSAVVELTANIQGERNKRPISDKLMLF</sequence>
<name>A0A9W9A833_9AGAR</name>
<protein>
    <submittedName>
        <fullName evidence="1">Uncharacterized protein</fullName>
    </submittedName>
</protein>
<proteinExistence type="predicted"/>
<evidence type="ECO:0000313" key="2">
    <source>
        <dbReference type="Proteomes" id="UP001150266"/>
    </source>
</evidence>
<keyword evidence="2" id="KW-1185">Reference proteome</keyword>
<reference evidence="1" key="1">
    <citation type="submission" date="2022-08" db="EMBL/GenBank/DDBJ databases">
        <title>A Global Phylogenomic Analysis of the Shiitake Genus Lentinula.</title>
        <authorList>
            <consortium name="DOE Joint Genome Institute"/>
            <person name="Sierra-Patev S."/>
            <person name="Min B."/>
            <person name="Naranjo-Ortiz M."/>
            <person name="Looney B."/>
            <person name="Konkel Z."/>
            <person name="Slot J.C."/>
            <person name="Sakamoto Y."/>
            <person name="Steenwyk J.L."/>
            <person name="Rokas A."/>
            <person name="Carro J."/>
            <person name="Camarero S."/>
            <person name="Ferreira P."/>
            <person name="Molpeceres G."/>
            <person name="Ruiz-Duenas F.J."/>
            <person name="Serrano A."/>
            <person name="Henrissat B."/>
            <person name="Drula E."/>
            <person name="Hughes K.W."/>
            <person name="Mata J.L."/>
            <person name="Ishikawa N.K."/>
            <person name="Vargas-Isla R."/>
            <person name="Ushijima S."/>
            <person name="Smith C.A."/>
            <person name="Ahrendt S."/>
            <person name="Andreopoulos W."/>
            <person name="He G."/>
            <person name="Labutti K."/>
            <person name="Lipzen A."/>
            <person name="Ng V."/>
            <person name="Riley R."/>
            <person name="Sandor L."/>
            <person name="Barry K."/>
            <person name="Martinez A.T."/>
            <person name="Xiao Y."/>
            <person name="Gibbons J.G."/>
            <person name="Terashima K."/>
            <person name="Grigoriev I.V."/>
            <person name="Hibbett D.S."/>
        </authorList>
    </citation>
    <scope>NUCLEOTIDE SEQUENCE</scope>
    <source>
        <strain evidence="1">JLM2183</strain>
    </source>
</reference>
<dbReference type="OrthoDB" id="160374at2759"/>